<evidence type="ECO:0000256" key="4">
    <source>
        <dbReference type="PROSITE-ProRule" id="PRU01248"/>
    </source>
</evidence>
<dbReference type="CDD" id="cd01189">
    <property type="entry name" value="INT_ICEBs1_C_like"/>
    <property type="match status" value="1"/>
</dbReference>
<protein>
    <submittedName>
        <fullName evidence="7">Site-specific integrase</fullName>
    </submittedName>
</protein>
<feature type="domain" description="Tyr recombinase" evidence="5">
    <location>
        <begin position="167"/>
        <end position="373"/>
    </location>
</feature>
<dbReference type="InterPro" id="IPR050090">
    <property type="entry name" value="Tyrosine_recombinase_XerCD"/>
</dbReference>
<evidence type="ECO:0000256" key="1">
    <source>
        <dbReference type="ARBA" id="ARBA00022908"/>
    </source>
</evidence>
<evidence type="ECO:0000259" key="6">
    <source>
        <dbReference type="PROSITE" id="PS51900"/>
    </source>
</evidence>
<dbReference type="Pfam" id="PF14659">
    <property type="entry name" value="Phage_int_SAM_3"/>
    <property type="match status" value="1"/>
</dbReference>
<dbReference type="Proteomes" id="UP000606991">
    <property type="component" value="Unassembled WGS sequence"/>
</dbReference>
<dbReference type="Pfam" id="PF00589">
    <property type="entry name" value="Phage_integrase"/>
    <property type="match status" value="1"/>
</dbReference>
<dbReference type="InterPro" id="IPR002104">
    <property type="entry name" value="Integrase_catalytic"/>
</dbReference>
<accession>A0A934JUH7</accession>
<feature type="domain" description="Core-binding (CB)" evidence="6">
    <location>
        <begin position="60"/>
        <end position="146"/>
    </location>
</feature>
<dbReference type="PROSITE" id="PS51900">
    <property type="entry name" value="CB"/>
    <property type="match status" value="1"/>
</dbReference>
<dbReference type="EMBL" id="JAEKNS010000107">
    <property type="protein sequence ID" value="MBJ7595212.1"/>
    <property type="molecule type" value="Genomic_DNA"/>
</dbReference>
<organism evidence="7 8">
    <name type="scientific">Candidatus Aeolococcus gillhamiae</name>
    <dbReference type="NCBI Taxonomy" id="3127015"/>
    <lineage>
        <taxon>Bacteria</taxon>
        <taxon>Bacillati</taxon>
        <taxon>Candidatus Dormiibacterota</taxon>
        <taxon>Candidatus Dormibacteria</taxon>
        <taxon>Candidatus Aeolococcales</taxon>
        <taxon>Candidatus Aeolococcaceae</taxon>
        <taxon>Candidatus Aeolococcus</taxon>
    </lineage>
</organism>
<comment type="caution">
    <text evidence="7">The sequence shown here is derived from an EMBL/GenBank/DDBJ whole genome shotgun (WGS) entry which is preliminary data.</text>
</comment>
<dbReference type="GO" id="GO:0015074">
    <property type="term" value="P:DNA integration"/>
    <property type="evidence" value="ECO:0007669"/>
    <property type="project" value="UniProtKB-KW"/>
</dbReference>
<dbReference type="RefSeq" id="WP_337312116.1">
    <property type="nucleotide sequence ID" value="NZ_JAEKNS010000107.1"/>
</dbReference>
<dbReference type="GO" id="GO:0006310">
    <property type="term" value="P:DNA recombination"/>
    <property type="evidence" value="ECO:0007669"/>
    <property type="project" value="UniProtKB-KW"/>
</dbReference>
<dbReference type="Gene3D" id="1.10.443.10">
    <property type="entry name" value="Intergrase catalytic core"/>
    <property type="match status" value="1"/>
</dbReference>
<evidence type="ECO:0000256" key="3">
    <source>
        <dbReference type="ARBA" id="ARBA00023172"/>
    </source>
</evidence>
<evidence type="ECO:0000259" key="5">
    <source>
        <dbReference type="PROSITE" id="PS51898"/>
    </source>
</evidence>
<proteinExistence type="predicted"/>
<gene>
    <name evidence="7" type="ORF">JF886_10195</name>
</gene>
<reference evidence="7 8" key="1">
    <citation type="submission" date="2020-10" db="EMBL/GenBank/DDBJ databases">
        <title>Ca. Dormibacterota MAGs.</title>
        <authorList>
            <person name="Montgomery K."/>
        </authorList>
    </citation>
    <scope>NUCLEOTIDE SEQUENCE [LARGE SCALE GENOMIC DNA]</scope>
    <source>
        <strain evidence="7">SC8812_S17_18</strain>
    </source>
</reference>
<evidence type="ECO:0000313" key="7">
    <source>
        <dbReference type="EMBL" id="MBJ7595212.1"/>
    </source>
</evidence>
<sequence length="385" mass="42381">MATKRRGRNEGSIGFYNGRWVAQLTVETGQRRRFYGRTRTEANDKLQAALGAVRSGLPVPTDRLTVDEYMYNWLIGARRSLRPSTAGTYERHIRLHILPALGRLPVARVRPEQLDRLYAGLLAKGLSRTTVQHVHAILRRSLSQATRRGVIARNPTDLVDPPGRDHPEMQVLSIDQARALLAAAKTPRHAGLEALYVLALTTGMRRGELLALRWADVDLPGRTLTVTGTLQRVKRADGTSVLERAQPKTKTSMRRIPLTSVAADALSRHARGHERQRDIAGTEWVVSGFVFINERGGPMEPRNLIARSFTPLLTDAGIPHVRFHDLRHTAATLMAAQGVHTKVVSEVLGHASVGITLDLYSHVTPSMAQQAVTAMEDVFGGSGGQ</sequence>
<keyword evidence="3" id="KW-0233">DNA recombination</keyword>
<dbReference type="GO" id="GO:0003677">
    <property type="term" value="F:DNA binding"/>
    <property type="evidence" value="ECO:0007669"/>
    <property type="project" value="UniProtKB-UniRule"/>
</dbReference>
<dbReference type="AlphaFoldDB" id="A0A934JUH7"/>
<dbReference type="PROSITE" id="PS51898">
    <property type="entry name" value="TYR_RECOMBINASE"/>
    <property type="match status" value="1"/>
</dbReference>
<dbReference type="InterPro" id="IPR004107">
    <property type="entry name" value="Integrase_SAM-like_N"/>
</dbReference>
<keyword evidence="1" id="KW-0229">DNA integration</keyword>
<dbReference type="SUPFAM" id="SSF56349">
    <property type="entry name" value="DNA breaking-rejoining enzymes"/>
    <property type="match status" value="1"/>
</dbReference>
<name>A0A934JUH7_9BACT</name>
<dbReference type="PANTHER" id="PTHR30349:SF91">
    <property type="entry name" value="INTA PROTEIN"/>
    <property type="match status" value="1"/>
</dbReference>
<keyword evidence="2 4" id="KW-0238">DNA-binding</keyword>
<dbReference type="InterPro" id="IPR013762">
    <property type="entry name" value="Integrase-like_cat_sf"/>
</dbReference>
<evidence type="ECO:0000313" key="8">
    <source>
        <dbReference type="Proteomes" id="UP000606991"/>
    </source>
</evidence>
<dbReference type="InterPro" id="IPR010998">
    <property type="entry name" value="Integrase_recombinase_N"/>
</dbReference>
<evidence type="ECO:0000256" key="2">
    <source>
        <dbReference type="ARBA" id="ARBA00023125"/>
    </source>
</evidence>
<dbReference type="InterPro" id="IPR011010">
    <property type="entry name" value="DNA_brk_join_enz"/>
</dbReference>
<dbReference type="PANTHER" id="PTHR30349">
    <property type="entry name" value="PHAGE INTEGRASE-RELATED"/>
    <property type="match status" value="1"/>
</dbReference>
<dbReference type="Gene3D" id="1.10.150.130">
    <property type="match status" value="1"/>
</dbReference>
<dbReference type="InterPro" id="IPR044068">
    <property type="entry name" value="CB"/>
</dbReference>